<evidence type="ECO:0000313" key="1">
    <source>
        <dbReference type="EMBL" id="OQP65574.1"/>
    </source>
</evidence>
<comment type="caution">
    <text evidence="1">The sequence shown here is derived from an EMBL/GenBank/DDBJ whole genome shotgun (WGS) entry which is preliminary data.</text>
</comment>
<accession>A0A1V9G4U8</accession>
<dbReference type="EMBL" id="LWBP01000069">
    <property type="protein sequence ID" value="OQP65574.1"/>
    <property type="molecule type" value="Genomic_DNA"/>
</dbReference>
<sequence length="172" mass="19919">MYIPISQDGIPFYSEGFVVRFYKSDGTNWVANFKSGWTNFSGVYDFPEFNRTVIFAFGQCYIMVDHEQKPLKAFGVGFTNVFQTDDNILIAVDQTDFTVIEVGSDTVWHSERTSWDGFKDIAFSGDYVTGLAYELTSDEGEWRPFSFNFRIKEIVGGAYHLQENSKPWWKLW</sequence>
<keyword evidence="2" id="KW-1185">Reference proteome</keyword>
<reference evidence="2" key="1">
    <citation type="submission" date="2016-04" db="EMBL/GenBank/DDBJ databases">
        <authorList>
            <person name="Chen L."/>
            <person name="Zhuang W."/>
            <person name="Wang G."/>
        </authorList>
    </citation>
    <scope>NUCLEOTIDE SEQUENCE [LARGE SCALE GENOMIC DNA]</scope>
    <source>
        <strain evidence="2">208</strain>
    </source>
</reference>
<gene>
    <name evidence="1" type="ORF">A4R26_33590</name>
</gene>
<proteinExistence type="predicted"/>
<evidence type="ECO:0000313" key="2">
    <source>
        <dbReference type="Proteomes" id="UP000192276"/>
    </source>
</evidence>
<organism evidence="1 2">
    <name type="scientific">Niastella populi</name>
    <dbReference type="NCBI Taxonomy" id="550983"/>
    <lineage>
        <taxon>Bacteria</taxon>
        <taxon>Pseudomonadati</taxon>
        <taxon>Bacteroidota</taxon>
        <taxon>Chitinophagia</taxon>
        <taxon>Chitinophagales</taxon>
        <taxon>Chitinophagaceae</taxon>
        <taxon>Niastella</taxon>
    </lineage>
</organism>
<dbReference type="AlphaFoldDB" id="A0A1V9G4U8"/>
<protein>
    <submittedName>
        <fullName evidence="1">Uncharacterized protein</fullName>
    </submittedName>
</protein>
<name>A0A1V9G4U8_9BACT</name>
<dbReference type="Proteomes" id="UP000192276">
    <property type="component" value="Unassembled WGS sequence"/>
</dbReference>